<dbReference type="HOGENOM" id="CLU_3211715_0_0_9"/>
<name>U1YBK0_ANEAE</name>
<dbReference type="AlphaFoldDB" id="U1YBK0"/>
<dbReference type="EMBL" id="AWSJ01000224">
    <property type="protein sequence ID" value="ERI08176.1"/>
    <property type="molecule type" value="Genomic_DNA"/>
</dbReference>
<reference evidence="1 2" key="1">
    <citation type="submission" date="2013-08" db="EMBL/GenBank/DDBJ databases">
        <authorList>
            <person name="Weinstock G."/>
            <person name="Sodergren E."/>
            <person name="Wylie T."/>
            <person name="Fulton L."/>
            <person name="Fulton R."/>
            <person name="Fronick C."/>
            <person name="O'Laughlin M."/>
            <person name="Godfrey J."/>
            <person name="Miner T."/>
            <person name="Herter B."/>
            <person name="Appelbaum E."/>
            <person name="Cordes M."/>
            <person name="Lek S."/>
            <person name="Wollam A."/>
            <person name="Pepin K.H."/>
            <person name="Palsikar V.B."/>
            <person name="Mitreva M."/>
            <person name="Wilson R.K."/>
        </authorList>
    </citation>
    <scope>NUCLEOTIDE SEQUENCE [LARGE SCALE GENOMIC DNA]</scope>
    <source>
        <strain evidence="1 2">ATCC 12856</strain>
    </source>
</reference>
<proteinExistence type="predicted"/>
<evidence type="ECO:0000313" key="1">
    <source>
        <dbReference type="EMBL" id="ERI08176.1"/>
    </source>
</evidence>
<organism evidence="1 2">
    <name type="scientific">Aneurinibacillus aneurinilyticus ATCC 12856</name>
    <dbReference type="NCBI Taxonomy" id="649747"/>
    <lineage>
        <taxon>Bacteria</taxon>
        <taxon>Bacillati</taxon>
        <taxon>Bacillota</taxon>
        <taxon>Bacilli</taxon>
        <taxon>Bacillales</taxon>
        <taxon>Paenibacillaceae</taxon>
        <taxon>Aneurinibacillus group</taxon>
        <taxon>Aneurinibacillus</taxon>
    </lineage>
</organism>
<comment type="caution">
    <text evidence="1">The sequence shown here is derived from an EMBL/GenBank/DDBJ whole genome shotgun (WGS) entry which is preliminary data.</text>
</comment>
<gene>
    <name evidence="1" type="ORF">HMPREF0083_03746</name>
</gene>
<dbReference type="STRING" id="649747.HMPREF0083_03746"/>
<accession>U1YBK0</accession>
<evidence type="ECO:0000313" key="2">
    <source>
        <dbReference type="Proteomes" id="UP000016511"/>
    </source>
</evidence>
<sequence>MFCGPAWLRQKAALSASVWETNRRRFEARCGDDPLWIVLDNQHL</sequence>
<dbReference type="Proteomes" id="UP000016511">
    <property type="component" value="Unassembled WGS sequence"/>
</dbReference>
<keyword evidence="2" id="KW-1185">Reference proteome</keyword>
<protein>
    <submittedName>
        <fullName evidence="1">Uncharacterized protein</fullName>
    </submittedName>
</protein>